<feature type="transmembrane region" description="Helical" evidence="2">
    <location>
        <begin position="71"/>
        <end position="92"/>
    </location>
</feature>
<dbReference type="Gene3D" id="3.10.620.30">
    <property type="match status" value="1"/>
</dbReference>
<dbReference type="InterPro" id="IPR021878">
    <property type="entry name" value="TgpA_N"/>
</dbReference>
<name>A0ABW4LT26_9BACI</name>
<accession>A0ABW4LT26</accession>
<dbReference type="EMBL" id="JBHUEM010000040">
    <property type="protein sequence ID" value="MFD1738247.1"/>
    <property type="molecule type" value="Genomic_DNA"/>
</dbReference>
<feature type="region of interest" description="Disordered" evidence="1">
    <location>
        <begin position="562"/>
        <end position="590"/>
    </location>
</feature>
<feature type="transmembrane region" description="Helical" evidence="2">
    <location>
        <begin position="37"/>
        <end position="59"/>
    </location>
</feature>
<evidence type="ECO:0000256" key="2">
    <source>
        <dbReference type="SAM" id="Phobius"/>
    </source>
</evidence>
<feature type="transmembrane region" description="Helical" evidence="2">
    <location>
        <begin position="201"/>
        <end position="218"/>
    </location>
</feature>
<dbReference type="SUPFAM" id="SSF54001">
    <property type="entry name" value="Cysteine proteinases"/>
    <property type="match status" value="1"/>
</dbReference>
<dbReference type="PANTHER" id="PTHR42736">
    <property type="entry name" value="PROTEIN-GLUTAMINE GAMMA-GLUTAMYLTRANSFERASE"/>
    <property type="match status" value="1"/>
</dbReference>
<feature type="transmembrane region" description="Helical" evidence="2">
    <location>
        <begin position="7"/>
        <end position="25"/>
    </location>
</feature>
<dbReference type="PANTHER" id="PTHR42736:SF1">
    <property type="entry name" value="PROTEIN-GLUTAMINE GAMMA-GLUTAMYLTRANSFERASE"/>
    <property type="match status" value="1"/>
</dbReference>
<dbReference type="SMART" id="SM00460">
    <property type="entry name" value="TGc"/>
    <property type="match status" value="1"/>
</dbReference>
<proteinExistence type="predicted"/>
<protein>
    <submittedName>
        <fullName evidence="4">Transglutaminase family protein</fullName>
    </submittedName>
</protein>
<evidence type="ECO:0000259" key="3">
    <source>
        <dbReference type="SMART" id="SM00460"/>
    </source>
</evidence>
<feature type="domain" description="Transglutaminase-like" evidence="3">
    <location>
        <begin position="468"/>
        <end position="543"/>
    </location>
</feature>
<evidence type="ECO:0000313" key="5">
    <source>
        <dbReference type="Proteomes" id="UP001597214"/>
    </source>
</evidence>
<evidence type="ECO:0000256" key="1">
    <source>
        <dbReference type="SAM" id="MobiDB-lite"/>
    </source>
</evidence>
<feature type="transmembrane region" description="Helical" evidence="2">
    <location>
        <begin position="165"/>
        <end position="181"/>
    </location>
</feature>
<keyword evidence="5" id="KW-1185">Reference proteome</keyword>
<reference evidence="5" key="1">
    <citation type="journal article" date="2019" name="Int. J. Syst. Evol. Microbiol.">
        <title>The Global Catalogue of Microorganisms (GCM) 10K type strain sequencing project: providing services to taxonomists for standard genome sequencing and annotation.</title>
        <authorList>
            <consortium name="The Broad Institute Genomics Platform"/>
            <consortium name="The Broad Institute Genome Sequencing Center for Infectious Disease"/>
            <person name="Wu L."/>
            <person name="Ma J."/>
        </authorList>
    </citation>
    <scope>NUCLEOTIDE SEQUENCE [LARGE SCALE GENOMIC DNA]</scope>
    <source>
        <strain evidence="5">CCUG 49339</strain>
    </source>
</reference>
<gene>
    <name evidence="4" type="ORF">ACFSCX_17115</name>
</gene>
<evidence type="ECO:0000313" key="4">
    <source>
        <dbReference type="EMBL" id="MFD1738247.1"/>
    </source>
</evidence>
<keyword evidence="2" id="KW-0812">Transmembrane</keyword>
<feature type="transmembrane region" description="Helical" evidence="2">
    <location>
        <begin position="112"/>
        <end position="133"/>
    </location>
</feature>
<feature type="transmembrane region" description="Helical" evidence="2">
    <location>
        <begin position="140"/>
        <end position="159"/>
    </location>
</feature>
<dbReference type="InterPro" id="IPR038765">
    <property type="entry name" value="Papain-like_cys_pep_sf"/>
</dbReference>
<feature type="transmembrane region" description="Helical" evidence="2">
    <location>
        <begin position="603"/>
        <end position="620"/>
    </location>
</feature>
<dbReference type="Pfam" id="PF01841">
    <property type="entry name" value="Transglut_core"/>
    <property type="match status" value="1"/>
</dbReference>
<sequence>MNMKQGQLLKAIYYIYGFLVLWEWLRPLGVVTDTGNLSIFLYFIGFCYLLSFFSTPMLVSISAKLLVIAYAIHRLFFEGSFFGKTWIGEFFYDFKVNISYLMSAEWWELTDSFRSLLFFILLWLLAYLIEYWIVHLKKILLFLLLTITYLAVIDTFTPYDSKGPIVRMVVLGFLMLGLLKLDRINLHETLPINSKTKVKWLVPLIIFTVVTTTVGYLAPKAAPQWPDPIPYLKGYGIGDGDGFGNGIRRVGYGSNDSTLGGPFIGDETVVFSAEVRNKQYWRVETKDVYTGKGWEATSNEFESIREDDGVSIPLLEANVETETYTAKVSVKLGYSHIVYPVELENVESNMDITYRVNPETEKVMTERSGQLVPLDRYDVTFNEPKYSMQALMAASDDEVQPFLDRYTQLPEELPNRVKELAIEITTPYENRYDKVRAVERYFRASGFVYETEQVAVPGANDDYVDQFLFETQMGYCDNFSTSMIVLLRSVGIPARWVKGYTGGDYISTLSNNNRIYEVKNANAHSWVEVFFPGTGWVAFEPTKGFSNPYSFVSEQQEDDATLPIPELQDQPETPEEDLLGEEEEGNEFTGSNSWVTNITFTDILKTLGVLLVIALVVFFTRKKWMPKYLMLRYGRFKDPSAYVKAYFALIGALKRFGLKKKDSQTLREYAAYVDAFFYSKDMRKLTVKLESIQYRKDPTLEQKEIENLRKLWENLIKNVAS</sequence>
<feature type="compositionally biased region" description="Acidic residues" evidence="1">
    <location>
        <begin position="572"/>
        <end position="586"/>
    </location>
</feature>
<keyword evidence="2" id="KW-1133">Transmembrane helix</keyword>
<dbReference type="RefSeq" id="WP_377929459.1">
    <property type="nucleotide sequence ID" value="NZ_JBHUEM010000040.1"/>
</dbReference>
<comment type="caution">
    <text evidence="4">The sequence shown here is derived from an EMBL/GenBank/DDBJ whole genome shotgun (WGS) entry which is preliminary data.</text>
</comment>
<dbReference type="Pfam" id="PF11992">
    <property type="entry name" value="TgpA_N"/>
    <property type="match status" value="1"/>
</dbReference>
<dbReference type="InterPro" id="IPR052901">
    <property type="entry name" value="Bact_TGase-like"/>
</dbReference>
<keyword evidence="2" id="KW-0472">Membrane</keyword>
<dbReference type="Proteomes" id="UP001597214">
    <property type="component" value="Unassembled WGS sequence"/>
</dbReference>
<organism evidence="4 5">
    <name type="scientific">Bacillus salitolerans</name>
    <dbReference type="NCBI Taxonomy" id="1437434"/>
    <lineage>
        <taxon>Bacteria</taxon>
        <taxon>Bacillati</taxon>
        <taxon>Bacillota</taxon>
        <taxon>Bacilli</taxon>
        <taxon>Bacillales</taxon>
        <taxon>Bacillaceae</taxon>
        <taxon>Bacillus</taxon>
    </lineage>
</organism>
<dbReference type="InterPro" id="IPR002931">
    <property type="entry name" value="Transglutaminase-like"/>
</dbReference>